<keyword evidence="4" id="KW-0853">WD repeat</keyword>
<gene>
    <name evidence="12" type="ORF">BEMITA_LOCUS11027</name>
</gene>
<dbReference type="SMART" id="SM00320">
    <property type="entry name" value="WD40"/>
    <property type="match status" value="4"/>
</dbReference>
<keyword evidence="10" id="KW-0966">Cell projection</keyword>
<evidence type="ECO:0000256" key="11">
    <source>
        <dbReference type="SAM" id="MobiDB-lite"/>
    </source>
</evidence>
<evidence type="ECO:0000256" key="6">
    <source>
        <dbReference type="ARBA" id="ARBA00022737"/>
    </source>
</evidence>
<accession>A0A9P0AIF6</accession>
<evidence type="ECO:0008006" key="14">
    <source>
        <dbReference type="Google" id="ProtNLM"/>
    </source>
</evidence>
<dbReference type="Proteomes" id="UP001152759">
    <property type="component" value="Chromosome 6"/>
</dbReference>
<dbReference type="GO" id="GO:0003341">
    <property type="term" value="P:cilium movement"/>
    <property type="evidence" value="ECO:0007669"/>
    <property type="project" value="TreeGrafter"/>
</dbReference>
<keyword evidence="9" id="KW-0206">Cytoskeleton</keyword>
<dbReference type="GO" id="GO:0036158">
    <property type="term" value="P:outer dynein arm assembly"/>
    <property type="evidence" value="ECO:0007669"/>
    <property type="project" value="TreeGrafter"/>
</dbReference>
<evidence type="ECO:0000313" key="12">
    <source>
        <dbReference type="EMBL" id="CAH0392514.1"/>
    </source>
</evidence>
<dbReference type="EMBL" id="OU963867">
    <property type="protein sequence ID" value="CAH0392514.1"/>
    <property type="molecule type" value="Genomic_DNA"/>
</dbReference>
<keyword evidence="13" id="KW-1185">Reference proteome</keyword>
<dbReference type="AlphaFoldDB" id="A0A9P0AIF6"/>
<dbReference type="SUPFAM" id="SSF50978">
    <property type="entry name" value="WD40 repeat-like"/>
    <property type="match status" value="1"/>
</dbReference>
<feature type="region of interest" description="Disordered" evidence="11">
    <location>
        <begin position="1"/>
        <end position="54"/>
    </location>
</feature>
<feature type="region of interest" description="Disordered" evidence="11">
    <location>
        <begin position="247"/>
        <end position="276"/>
    </location>
</feature>
<dbReference type="GO" id="GO:0045504">
    <property type="term" value="F:dynein heavy chain binding"/>
    <property type="evidence" value="ECO:0007669"/>
    <property type="project" value="TreeGrafter"/>
</dbReference>
<keyword evidence="7" id="KW-0243">Dynein</keyword>
<proteinExistence type="inferred from homology"/>
<dbReference type="InterPro" id="IPR050687">
    <property type="entry name" value="Dynein_IC"/>
</dbReference>
<evidence type="ECO:0000256" key="5">
    <source>
        <dbReference type="ARBA" id="ARBA00022701"/>
    </source>
</evidence>
<keyword evidence="8" id="KW-0505">Motor protein</keyword>
<dbReference type="InterPro" id="IPR036322">
    <property type="entry name" value="WD40_repeat_dom_sf"/>
</dbReference>
<feature type="compositionally biased region" description="Basic and acidic residues" evidence="11">
    <location>
        <begin position="247"/>
        <end position="269"/>
    </location>
</feature>
<sequence>MPQKPPPRKPPPVTTQKSASRLRSIKSPVKVKSSYQLREPGGEESDPWLKGKSLLKPDDQLDLSEKELQEEITRSLVVKNPLIHSDWVEYSYKDRAFISCEPQPNFITVQELESKVIHVESPEAADQLHETPQVAPVAKSEDFKNEIEEEPIKEDEEADEEKDEEDDDKFNEKREADSEMQSNGASEGQKKKLTNQFNFSDRAALTSVYPTREIGTQTIPPPRNTLNEYVTQWIIYDTYQQDYEAQQREKEKERVSKMTSQVKKEEPRKKSSKGGMDPTMVRLLQAAKIIERMVNQNLYDEISQVNFEMKATEGYVCLFTLKNPSFPEYINYCDSGAMCLDIHSSRSNFIVVGRYDGSVAVYNAHLPIKEAQFESNSVTNKHGGIVWQVCWGPDLIDGDLNFFSVSADGKVCSWIVMQNELSQTLVIHLLLNIDPIAGPNGNQMNLVGCGTAISFHPENPEIFLVGTEEGNIYKCSTAYASLYLFTYEAHHMPVYRIEYNKYSPDIFISCGADWRVKIWEDGRDEPLFVFDLGCSVGDVKWAPYSSTVFAAVTEDCRIHVFDLNVNKYRGICVQNVVAKNRFKLSRLAFNWYLPVIIIGDDKGFITTVKLSPNLRVKAKPPKKNIQMDQRILEQLKLEKLLALVREPTASSNVIDAEQSETSK</sequence>
<dbReference type="InterPro" id="IPR015943">
    <property type="entry name" value="WD40/YVTN_repeat-like_dom_sf"/>
</dbReference>
<dbReference type="FunFam" id="2.130.10.10:FF:000251">
    <property type="entry name" value="Dynein axonemal intermediate chain 1"/>
    <property type="match status" value="1"/>
</dbReference>
<evidence type="ECO:0000256" key="10">
    <source>
        <dbReference type="ARBA" id="ARBA00023273"/>
    </source>
</evidence>
<dbReference type="PANTHER" id="PTHR12442">
    <property type="entry name" value="DYNEIN INTERMEDIATE CHAIN"/>
    <property type="match status" value="1"/>
</dbReference>
<comment type="similarity">
    <text evidence="2">Belongs to the dynein intermediate chain family.</text>
</comment>
<evidence type="ECO:0000313" key="13">
    <source>
        <dbReference type="Proteomes" id="UP001152759"/>
    </source>
</evidence>
<name>A0A9P0AIF6_BEMTA</name>
<keyword evidence="6" id="KW-0677">Repeat</keyword>
<comment type="subcellular location">
    <subcellularLocation>
        <location evidence="1">Cytoplasm</location>
        <location evidence="1">Cytoskeleton</location>
        <location evidence="1">Cilium axoneme</location>
    </subcellularLocation>
</comment>
<evidence type="ECO:0000256" key="1">
    <source>
        <dbReference type="ARBA" id="ARBA00004430"/>
    </source>
</evidence>
<feature type="compositionally biased region" description="Acidic residues" evidence="11">
    <location>
        <begin position="147"/>
        <end position="169"/>
    </location>
</feature>
<keyword evidence="3" id="KW-0963">Cytoplasm</keyword>
<evidence type="ECO:0000256" key="2">
    <source>
        <dbReference type="ARBA" id="ARBA00011059"/>
    </source>
</evidence>
<feature type="compositionally biased region" description="Pro residues" evidence="11">
    <location>
        <begin position="1"/>
        <end position="13"/>
    </location>
</feature>
<dbReference type="Gene3D" id="2.130.10.10">
    <property type="entry name" value="YVTN repeat-like/Quinoprotein amine dehydrogenase"/>
    <property type="match status" value="2"/>
</dbReference>
<dbReference type="PANTHER" id="PTHR12442:SF11">
    <property type="entry name" value="DYNEIN AXONEMAL INTERMEDIATE CHAIN 1"/>
    <property type="match status" value="1"/>
</dbReference>
<keyword evidence="5" id="KW-0493">Microtubule</keyword>
<protein>
    <recommendedName>
        <fullName evidence="14">Dynein intermediate chain 2, ciliary</fullName>
    </recommendedName>
</protein>
<evidence type="ECO:0000256" key="7">
    <source>
        <dbReference type="ARBA" id="ARBA00023017"/>
    </source>
</evidence>
<dbReference type="GO" id="GO:0005874">
    <property type="term" value="C:microtubule"/>
    <property type="evidence" value="ECO:0007669"/>
    <property type="project" value="UniProtKB-KW"/>
</dbReference>
<dbReference type="GO" id="GO:0036157">
    <property type="term" value="C:outer dynein arm"/>
    <property type="evidence" value="ECO:0007669"/>
    <property type="project" value="TreeGrafter"/>
</dbReference>
<evidence type="ECO:0000256" key="9">
    <source>
        <dbReference type="ARBA" id="ARBA00023212"/>
    </source>
</evidence>
<evidence type="ECO:0000256" key="4">
    <source>
        <dbReference type="ARBA" id="ARBA00022574"/>
    </source>
</evidence>
<evidence type="ECO:0000256" key="3">
    <source>
        <dbReference type="ARBA" id="ARBA00022490"/>
    </source>
</evidence>
<dbReference type="InterPro" id="IPR001680">
    <property type="entry name" value="WD40_rpt"/>
</dbReference>
<feature type="region of interest" description="Disordered" evidence="11">
    <location>
        <begin position="123"/>
        <end position="197"/>
    </location>
</feature>
<dbReference type="Pfam" id="PF00400">
    <property type="entry name" value="WD40"/>
    <property type="match status" value="1"/>
</dbReference>
<reference evidence="12" key="1">
    <citation type="submission" date="2021-12" db="EMBL/GenBank/DDBJ databases">
        <authorList>
            <person name="King R."/>
        </authorList>
    </citation>
    <scope>NUCLEOTIDE SEQUENCE</scope>
</reference>
<organism evidence="12 13">
    <name type="scientific">Bemisia tabaci</name>
    <name type="common">Sweetpotato whitefly</name>
    <name type="synonym">Aleurodes tabaci</name>
    <dbReference type="NCBI Taxonomy" id="7038"/>
    <lineage>
        <taxon>Eukaryota</taxon>
        <taxon>Metazoa</taxon>
        <taxon>Ecdysozoa</taxon>
        <taxon>Arthropoda</taxon>
        <taxon>Hexapoda</taxon>
        <taxon>Insecta</taxon>
        <taxon>Pterygota</taxon>
        <taxon>Neoptera</taxon>
        <taxon>Paraneoptera</taxon>
        <taxon>Hemiptera</taxon>
        <taxon>Sternorrhyncha</taxon>
        <taxon>Aleyrodoidea</taxon>
        <taxon>Aleyrodidae</taxon>
        <taxon>Aleyrodinae</taxon>
        <taxon>Bemisia</taxon>
    </lineage>
</organism>
<dbReference type="GO" id="GO:0045503">
    <property type="term" value="F:dynein light chain binding"/>
    <property type="evidence" value="ECO:0007669"/>
    <property type="project" value="TreeGrafter"/>
</dbReference>
<evidence type="ECO:0000256" key="8">
    <source>
        <dbReference type="ARBA" id="ARBA00023175"/>
    </source>
</evidence>